<gene>
    <name evidence="1" type="ORF">LCGC14_1294700</name>
</gene>
<comment type="caution">
    <text evidence="1">The sequence shown here is derived from an EMBL/GenBank/DDBJ whole genome shotgun (WGS) entry which is preliminary data.</text>
</comment>
<evidence type="ECO:0000313" key="1">
    <source>
        <dbReference type="EMBL" id="KKM84884.1"/>
    </source>
</evidence>
<organism evidence="1">
    <name type="scientific">marine sediment metagenome</name>
    <dbReference type="NCBI Taxonomy" id="412755"/>
    <lineage>
        <taxon>unclassified sequences</taxon>
        <taxon>metagenomes</taxon>
        <taxon>ecological metagenomes</taxon>
    </lineage>
</organism>
<protein>
    <submittedName>
        <fullName evidence="1">Uncharacterized protein</fullName>
    </submittedName>
</protein>
<dbReference type="EMBL" id="LAZR01007499">
    <property type="protein sequence ID" value="KKM84884.1"/>
    <property type="molecule type" value="Genomic_DNA"/>
</dbReference>
<dbReference type="AlphaFoldDB" id="A0A0F9KRM3"/>
<reference evidence="1" key="1">
    <citation type="journal article" date="2015" name="Nature">
        <title>Complex archaea that bridge the gap between prokaryotes and eukaryotes.</title>
        <authorList>
            <person name="Spang A."/>
            <person name="Saw J.H."/>
            <person name="Jorgensen S.L."/>
            <person name="Zaremba-Niedzwiedzka K."/>
            <person name="Martijn J."/>
            <person name="Lind A.E."/>
            <person name="van Eijk R."/>
            <person name="Schleper C."/>
            <person name="Guy L."/>
            <person name="Ettema T.J."/>
        </authorList>
    </citation>
    <scope>NUCLEOTIDE SEQUENCE</scope>
</reference>
<name>A0A0F9KRM3_9ZZZZ</name>
<proteinExistence type="predicted"/>
<accession>A0A0F9KRM3</accession>
<sequence length="115" mass="13619">MESTEFKINEFLSLELWGISHLSLFDSLMNLLEKTLNILNKINYKEIEMGIYGIFSERVENTLGDKIREKLLGVIYKGNIKYDVLWKLNLLKYIENGDTIYLNYLINPYLTKLFE</sequence>